<name>A0A345YIR3_9SPHN</name>
<protein>
    <submittedName>
        <fullName evidence="1">Uncharacterized protein</fullName>
    </submittedName>
</protein>
<geneLocation type="plasmid" evidence="1 2">
    <name>unnamed</name>
</geneLocation>
<dbReference type="AlphaFoldDB" id="A0A345YIR3"/>
<organism evidence="1 2">
    <name type="scientific">Erythrobacter aureus</name>
    <dbReference type="NCBI Taxonomy" id="2182384"/>
    <lineage>
        <taxon>Bacteria</taxon>
        <taxon>Pseudomonadati</taxon>
        <taxon>Pseudomonadota</taxon>
        <taxon>Alphaproteobacteria</taxon>
        <taxon>Sphingomonadales</taxon>
        <taxon>Erythrobacteraceae</taxon>
        <taxon>Erythrobacter/Porphyrobacter group</taxon>
        <taxon>Erythrobacter</taxon>
    </lineage>
</organism>
<dbReference type="OrthoDB" id="8480621at2"/>
<dbReference type="EMBL" id="CP031358">
    <property type="protein sequence ID" value="AXK43815.1"/>
    <property type="molecule type" value="Genomic_DNA"/>
</dbReference>
<proteinExistence type="predicted"/>
<sequence>MAQPDMTAALDGRLYHATSRAIADKVLAEGLSPHRSFWGVLDIAEYYAEVLDDEGTTSVILSAELAAFDEAQLEEDTPGWEEPITSVLGCSEADVHAAWDHDPRAWRASLDGIGSVVYRGALSAAQIREEA</sequence>
<dbReference type="Proteomes" id="UP000254508">
    <property type="component" value="Plasmid unnamed"/>
</dbReference>
<evidence type="ECO:0000313" key="1">
    <source>
        <dbReference type="EMBL" id="AXK43815.1"/>
    </source>
</evidence>
<dbReference type="KEGG" id="err:DVR09_15275"/>
<evidence type="ECO:0000313" key="2">
    <source>
        <dbReference type="Proteomes" id="UP000254508"/>
    </source>
</evidence>
<dbReference type="RefSeq" id="WP_115418128.1">
    <property type="nucleotide sequence ID" value="NZ_CP031358.1"/>
</dbReference>
<gene>
    <name evidence="1" type="ORF">DVR09_15275</name>
</gene>
<keyword evidence="1" id="KW-0614">Plasmid</keyword>
<accession>A0A345YIR3</accession>
<reference evidence="1 2" key="1">
    <citation type="submission" date="2018-07" db="EMBL/GenBank/DDBJ databases">
        <title>Genome sequence of Erythrobacter strain YH-07, an antagonistic bacterium isolated from Yellow Sea.</title>
        <authorList>
            <person name="Tang T."/>
            <person name="Liu Q."/>
            <person name="Sun X."/>
        </authorList>
    </citation>
    <scope>NUCLEOTIDE SEQUENCE [LARGE SCALE GENOMIC DNA]</scope>
    <source>
        <strain evidence="1 2">YH-07</strain>
        <plasmid evidence="1 2">unnamed</plasmid>
    </source>
</reference>
<keyword evidence="2" id="KW-1185">Reference proteome</keyword>